<dbReference type="GO" id="GO:0006749">
    <property type="term" value="P:glutathione metabolic process"/>
    <property type="evidence" value="ECO:0007669"/>
    <property type="project" value="TreeGrafter"/>
</dbReference>
<dbReference type="Gene3D" id="3.30.390.30">
    <property type="match status" value="1"/>
</dbReference>
<keyword evidence="7" id="KW-0676">Redox-active center</keyword>
<evidence type="ECO:0000256" key="5">
    <source>
        <dbReference type="ARBA" id="ARBA00023002"/>
    </source>
</evidence>
<evidence type="ECO:0000256" key="2">
    <source>
        <dbReference type="ARBA" id="ARBA00007532"/>
    </source>
</evidence>
<evidence type="ECO:0000256" key="7">
    <source>
        <dbReference type="ARBA" id="ARBA00023284"/>
    </source>
</evidence>
<dbReference type="PANTHER" id="PTHR42737:SF2">
    <property type="entry name" value="GLUTATHIONE REDUCTASE"/>
    <property type="match status" value="1"/>
</dbReference>
<dbReference type="GO" id="GO:0005739">
    <property type="term" value="C:mitochondrion"/>
    <property type="evidence" value="ECO:0007669"/>
    <property type="project" value="TreeGrafter"/>
</dbReference>
<reference evidence="9" key="1">
    <citation type="submission" date="2018-06" db="EMBL/GenBank/DDBJ databases">
        <authorList>
            <person name="Zhirakovskaya E."/>
        </authorList>
    </citation>
    <scope>NUCLEOTIDE SEQUENCE</scope>
</reference>
<comment type="similarity">
    <text evidence="2">Belongs to the class-I pyridine nucleotide-disulfide oxidoreductase family.</text>
</comment>
<feature type="non-terminal residue" evidence="9">
    <location>
        <position position="1"/>
    </location>
</feature>
<gene>
    <name evidence="9" type="ORF">MNBD_GAMMA18-1917</name>
</gene>
<dbReference type="GO" id="GO:0050660">
    <property type="term" value="F:flavin adenine dinucleotide binding"/>
    <property type="evidence" value="ECO:0007669"/>
    <property type="project" value="InterPro"/>
</dbReference>
<dbReference type="GO" id="GO:0005829">
    <property type="term" value="C:cytosol"/>
    <property type="evidence" value="ECO:0007669"/>
    <property type="project" value="TreeGrafter"/>
</dbReference>
<dbReference type="SUPFAM" id="SSF55424">
    <property type="entry name" value="FAD/NAD-linked reductases, dimerisation (C-terminal) domain"/>
    <property type="match status" value="1"/>
</dbReference>
<dbReference type="InterPro" id="IPR046952">
    <property type="entry name" value="GSHR/TRXR-like"/>
</dbReference>
<evidence type="ECO:0000259" key="8">
    <source>
        <dbReference type="Pfam" id="PF02852"/>
    </source>
</evidence>
<dbReference type="InterPro" id="IPR016156">
    <property type="entry name" value="FAD/NAD-linked_Rdtase_dimer_sf"/>
</dbReference>
<evidence type="ECO:0000256" key="6">
    <source>
        <dbReference type="ARBA" id="ARBA00023157"/>
    </source>
</evidence>
<dbReference type="GO" id="GO:0045454">
    <property type="term" value="P:cell redox homeostasis"/>
    <property type="evidence" value="ECO:0007669"/>
    <property type="project" value="InterPro"/>
</dbReference>
<feature type="domain" description="Pyridine nucleotide-disulphide oxidoreductase dimerisation" evidence="8">
    <location>
        <begin position="26"/>
        <end position="135"/>
    </location>
</feature>
<dbReference type="Pfam" id="PF02852">
    <property type="entry name" value="Pyr_redox_dim"/>
    <property type="match status" value="1"/>
</dbReference>
<dbReference type="InterPro" id="IPR004099">
    <property type="entry name" value="Pyr_nucl-diS_OxRdtase_dimer"/>
</dbReference>
<dbReference type="PANTHER" id="PTHR42737">
    <property type="entry name" value="GLUTATHIONE REDUCTASE"/>
    <property type="match status" value="1"/>
</dbReference>
<protein>
    <submittedName>
        <fullName evidence="9">Glutathione reductase</fullName>
        <ecNumber evidence="9">1.8.1.7</ecNumber>
    </submittedName>
</protein>
<sequence length="136" mass="14814">AVAAGRRLANRLFDNQPESHLDYENIPTVMFSHPPIGTVGLTEEQARATHGDAVKVYQTHFTPMSHAFTQHKVTTAMKLICVGPQEKVLGIHMIGPGCDEMLQGFAVALKMGATKADFDNTVAIHPCSAEELVTMR</sequence>
<evidence type="ECO:0000256" key="4">
    <source>
        <dbReference type="ARBA" id="ARBA00022827"/>
    </source>
</evidence>
<name>A0A3B0ZU52_9ZZZZ</name>
<evidence type="ECO:0000313" key="9">
    <source>
        <dbReference type="EMBL" id="VAW84186.1"/>
    </source>
</evidence>
<evidence type="ECO:0000256" key="1">
    <source>
        <dbReference type="ARBA" id="ARBA00001974"/>
    </source>
</evidence>
<keyword evidence="3" id="KW-0285">Flavoprotein</keyword>
<dbReference type="EC" id="1.8.1.7" evidence="9"/>
<dbReference type="PRINTS" id="PR00411">
    <property type="entry name" value="PNDRDTASEI"/>
</dbReference>
<dbReference type="GO" id="GO:0004362">
    <property type="term" value="F:glutathione-disulfide reductase (NADPH) activity"/>
    <property type="evidence" value="ECO:0007669"/>
    <property type="project" value="UniProtKB-EC"/>
</dbReference>
<dbReference type="FunFam" id="3.30.390.30:FF:000003">
    <property type="entry name" value="Glutathione reductase"/>
    <property type="match status" value="1"/>
</dbReference>
<comment type="cofactor">
    <cofactor evidence="1">
        <name>FAD</name>
        <dbReference type="ChEBI" id="CHEBI:57692"/>
    </cofactor>
</comment>
<organism evidence="9">
    <name type="scientific">hydrothermal vent metagenome</name>
    <dbReference type="NCBI Taxonomy" id="652676"/>
    <lineage>
        <taxon>unclassified sequences</taxon>
        <taxon>metagenomes</taxon>
        <taxon>ecological metagenomes</taxon>
    </lineage>
</organism>
<keyword evidence="4" id="KW-0274">FAD</keyword>
<proteinExistence type="inferred from homology"/>
<keyword evidence="5 9" id="KW-0560">Oxidoreductase</keyword>
<accession>A0A3B0ZU52</accession>
<dbReference type="EMBL" id="UOFP01000033">
    <property type="protein sequence ID" value="VAW84186.1"/>
    <property type="molecule type" value="Genomic_DNA"/>
</dbReference>
<dbReference type="GO" id="GO:0034599">
    <property type="term" value="P:cellular response to oxidative stress"/>
    <property type="evidence" value="ECO:0007669"/>
    <property type="project" value="TreeGrafter"/>
</dbReference>
<dbReference type="AlphaFoldDB" id="A0A3B0ZU52"/>
<evidence type="ECO:0000256" key="3">
    <source>
        <dbReference type="ARBA" id="ARBA00022630"/>
    </source>
</evidence>
<keyword evidence="6" id="KW-1015">Disulfide bond</keyword>